<evidence type="ECO:0000256" key="13">
    <source>
        <dbReference type="ARBA" id="ARBA00022989"/>
    </source>
</evidence>
<comment type="similarity">
    <text evidence="6">In the C-terminal section; belongs to the phytoene/squalene synthase family.</text>
</comment>
<evidence type="ECO:0000256" key="11">
    <source>
        <dbReference type="ARBA" id="ARBA00022692"/>
    </source>
</evidence>
<comment type="pathway">
    <text evidence="3">Carotenoid biosynthesis; beta-carotene biosynthesis.</text>
</comment>
<keyword evidence="14 20" id="KW-0472">Membrane</keyword>
<dbReference type="Proteomes" id="UP000077671">
    <property type="component" value="Unassembled WGS sequence"/>
</dbReference>
<dbReference type="Gene3D" id="1.10.600.10">
    <property type="entry name" value="Farnesyl Diphosphate Synthase"/>
    <property type="match status" value="1"/>
</dbReference>
<evidence type="ECO:0000313" key="21">
    <source>
        <dbReference type="EMBL" id="CAD6902490.1"/>
    </source>
</evidence>
<keyword evidence="12" id="KW-0125">Carotenoid biosynthesis</keyword>
<keyword evidence="24" id="KW-1185">Reference proteome</keyword>
<dbReference type="NCBIfam" id="TIGR03462">
    <property type="entry name" value="CarR_dom_SF"/>
    <property type="match status" value="2"/>
</dbReference>
<feature type="transmembrane region" description="Helical" evidence="20">
    <location>
        <begin position="85"/>
        <end position="107"/>
    </location>
</feature>
<dbReference type="GO" id="GO:0016872">
    <property type="term" value="F:intramolecular lyase activity"/>
    <property type="evidence" value="ECO:0007669"/>
    <property type="project" value="InterPro"/>
</dbReference>
<comment type="catalytic activity">
    <reaction evidence="17">
        <text>gamma-carotene = all-trans-beta-carotene</text>
        <dbReference type="Rhea" id="RHEA:32239"/>
        <dbReference type="ChEBI" id="CHEBI:17579"/>
        <dbReference type="ChEBI" id="CHEBI:27740"/>
        <dbReference type="EC" id="5.5.1.19"/>
    </reaction>
</comment>
<keyword evidence="13 20" id="KW-1133">Transmembrane helix</keyword>
<dbReference type="EMBL" id="LWDD02000121">
    <property type="protein sequence ID" value="KAE8263697.1"/>
    <property type="molecule type" value="Genomic_DNA"/>
</dbReference>
<comment type="catalytic activity">
    <reaction evidence="18">
        <text>all-trans-lycopene = gamma-carotene</text>
        <dbReference type="Rhea" id="RHEA:32219"/>
        <dbReference type="ChEBI" id="CHEBI:15948"/>
        <dbReference type="ChEBI" id="CHEBI:27740"/>
        <dbReference type="EC" id="5.5.1.19"/>
    </reaction>
</comment>
<evidence type="ECO:0000256" key="18">
    <source>
        <dbReference type="ARBA" id="ARBA00029335"/>
    </source>
</evidence>
<feature type="transmembrane region" description="Helical" evidence="20">
    <location>
        <begin position="12"/>
        <end position="30"/>
    </location>
</feature>
<keyword evidence="16" id="KW-0511">Multifunctional enzyme</keyword>
<evidence type="ECO:0000256" key="7">
    <source>
        <dbReference type="ARBA" id="ARBA00012242"/>
    </source>
</evidence>
<dbReference type="SFLD" id="SFLDG01018">
    <property type="entry name" value="Squalene/Phytoene_Synthase_Lik"/>
    <property type="match status" value="1"/>
</dbReference>
<evidence type="ECO:0000256" key="5">
    <source>
        <dbReference type="ARBA" id="ARBA00008247"/>
    </source>
</evidence>
<organism evidence="22 23">
    <name type="scientific">Tilletia caries</name>
    <name type="common">wheat bunt fungus</name>
    <dbReference type="NCBI Taxonomy" id="13290"/>
    <lineage>
        <taxon>Eukaryota</taxon>
        <taxon>Fungi</taxon>
        <taxon>Dikarya</taxon>
        <taxon>Basidiomycota</taxon>
        <taxon>Ustilaginomycotina</taxon>
        <taxon>Exobasidiomycetes</taxon>
        <taxon>Tilletiales</taxon>
        <taxon>Tilletiaceae</taxon>
        <taxon>Tilletia</taxon>
    </lineage>
</organism>
<dbReference type="SFLD" id="SFLDS00005">
    <property type="entry name" value="Isoprenoid_Synthase_Type_I"/>
    <property type="match status" value="1"/>
</dbReference>
<feature type="transmembrane region" description="Helical" evidence="20">
    <location>
        <begin position="42"/>
        <end position="65"/>
    </location>
</feature>
<keyword evidence="15" id="KW-0413">Isomerase</keyword>
<evidence type="ECO:0000256" key="19">
    <source>
        <dbReference type="SAM" id="MobiDB-lite"/>
    </source>
</evidence>
<sequence>MFTNDACQLTYRVFHLYFTIPPTIVLALLARPFLTQLERLKLILLPLVAFVWTTAWDSELIRMRAWGYPRACVLGTVWRTPVEEYFFFLIQSVMSTLFTTLLTRWILPPLYLQPQATRSSVLRAGTLMPISYAALCLSGLALAYRSEDQHNYYLGMILWWSSVPLMLLTWGAADYMAAVCSPTVLEGARGAYRPALGRAAAVFASVAVPTGYLWFADVFALRRGTWFISRHTSLEIFVIPDLPIEEATFFFVTNLILVVASFAFDRCVAVARFYPAYLQASESTRGVQGLAPLSPVRLPLNLSTIRTMWAAFITSMDSSASPSKSRSADTLAAHLAILSSASRSFSLASLLMPWDLRADLGSVYAFCRASDNLIDDAGPPTTSTSTAADKIADDVMAAARKEKRLGLLRQVVLLACGNASPAAKKEAETGHAGMDTETRKQLIAMRIQSFARAELLPENNAARFALAPQQQADALGNAATALDPLQDVGTAASILVDMRGLISRGLWNELLDGYVIDLGMDAVGLSPLDIVAQPSSDFNLLPPAAAKMETLDDLGEYAQCVAGAVGEMCVRVVLGRVGRPMPEENVGQRETLTEMLLAIGRHPSKTLSTAERKQVEERERSLSLEERLLLNARRMGVALQLINIARDVVSDSRALQRSYLPRELFDERDAWVSDALRSGLVETPASFLSLTTSSSSSRRRSSSKGSLRPPAPAPAAAEIGSPPLVRIEREVSPALVRTYRQKILDIAQALYDASFPVLAELPCPPARAGLRVACAVYADIARATLGQSDVHIREGRRARSGTWRRVFVAVRALYL</sequence>
<evidence type="ECO:0000256" key="10">
    <source>
        <dbReference type="ARBA" id="ARBA00022679"/>
    </source>
</evidence>
<dbReference type="PANTHER" id="PTHR31480">
    <property type="entry name" value="BIFUNCTIONAL LYCOPENE CYCLASE/PHYTOENE SYNTHASE"/>
    <property type="match status" value="1"/>
</dbReference>
<feature type="transmembrane region" description="Helical" evidence="20">
    <location>
        <begin position="247"/>
        <end position="264"/>
    </location>
</feature>
<evidence type="ECO:0000256" key="12">
    <source>
        <dbReference type="ARBA" id="ARBA00022746"/>
    </source>
</evidence>
<gene>
    <name evidence="22" type="ORF">A4X03_0g1485</name>
    <name evidence="21" type="ORF">JKIAZH3_G5764</name>
</gene>
<dbReference type="EC" id="5.5.1.19" evidence="7"/>
<proteinExistence type="inferred from homology"/>
<evidence type="ECO:0000256" key="15">
    <source>
        <dbReference type="ARBA" id="ARBA00023235"/>
    </source>
</evidence>
<evidence type="ECO:0000256" key="16">
    <source>
        <dbReference type="ARBA" id="ARBA00023268"/>
    </source>
</evidence>
<dbReference type="InterPro" id="IPR008949">
    <property type="entry name" value="Isoprenoid_synthase_dom_sf"/>
</dbReference>
<name>A0A177VDS3_9BASI</name>
<feature type="transmembrane region" description="Helical" evidence="20">
    <location>
        <begin position="152"/>
        <end position="175"/>
    </location>
</feature>
<evidence type="ECO:0000256" key="6">
    <source>
        <dbReference type="ARBA" id="ARBA00008406"/>
    </source>
</evidence>
<comment type="caution">
    <text evidence="22">The sequence shown here is derived from an EMBL/GenBank/DDBJ whole genome shotgun (WGS) entry which is preliminary data.</text>
</comment>
<dbReference type="InterPro" id="IPR019845">
    <property type="entry name" value="Squalene/phytoene_synthase_CS"/>
</dbReference>
<dbReference type="UniPathway" id="UPA00799">
    <property type="reaction ID" value="UER00773"/>
</dbReference>
<evidence type="ECO:0000256" key="1">
    <source>
        <dbReference type="ARBA" id="ARBA00001805"/>
    </source>
</evidence>
<dbReference type="GO" id="GO:0016117">
    <property type="term" value="P:carotenoid biosynthetic process"/>
    <property type="evidence" value="ECO:0007669"/>
    <property type="project" value="UniProtKB-KW"/>
</dbReference>
<evidence type="ECO:0000256" key="4">
    <source>
        <dbReference type="ARBA" id="ARBA00005172"/>
    </source>
</evidence>
<dbReference type="AlphaFoldDB" id="A0A177VDS3"/>
<dbReference type="Pfam" id="PF00494">
    <property type="entry name" value="SQS_PSY"/>
    <property type="match status" value="1"/>
</dbReference>
<comment type="pathway">
    <text evidence="4">Carotenoid biosynthesis; phytoene biosynthesis; all-trans-phytoene from geranylgeranyl diphosphate: step 1/1.</text>
</comment>
<dbReference type="GO" id="GO:0016020">
    <property type="term" value="C:membrane"/>
    <property type="evidence" value="ECO:0007669"/>
    <property type="project" value="UniProtKB-SubCell"/>
</dbReference>
<evidence type="ECO:0000256" key="14">
    <source>
        <dbReference type="ARBA" id="ARBA00023136"/>
    </source>
</evidence>
<evidence type="ECO:0000256" key="17">
    <source>
        <dbReference type="ARBA" id="ARBA00029313"/>
    </source>
</evidence>
<dbReference type="InterPro" id="IPR017825">
    <property type="entry name" value="Lycopene_cyclase_dom"/>
</dbReference>
<comment type="catalytic activity">
    <reaction evidence="1">
        <text>2 (2E,6E,10E)-geranylgeranyl diphosphate = 15-cis-phytoene + 2 diphosphate</text>
        <dbReference type="Rhea" id="RHEA:34475"/>
        <dbReference type="ChEBI" id="CHEBI:27787"/>
        <dbReference type="ChEBI" id="CHEBI:33019"/>
        <dbReference type="ChEBI" id="CHEBI:58756"/>
        <dbReference type="EC" id="2.5.1.32"/>
    </reaction>
</comment>
<dbReference type="UniPathway" id="UPA00802"/>
<dbReference type="EMBL" id="CAJHJG010000439">
    <property type="protein sequence ID" value="CAD6902490.1"/>
    <property type="molecule type" value="Genomic_DNA"/>
</dbReference>
<dbReference type="GO" id="GO:0045436">
    <property type="term" value="F:lycopene beta cyclase activity"/>
    <property type="evidence" value="ECO:0007669"/>
    <property type="project" value="UniProtKB-ARBA"/>
</dbReference>
<dbReference type="Proteomes" id="UP000836402">
    <property type="component" value="Unassembled WGS sequence"/>
</dbReference>
<evidence type="ECO:0000256" key="8">
    <source>
        <dbReference type="ARBA" id="ARBA00012396"/>
    </source>
</evidence>
<evidence type="ECO:0000256" key="3">
    <source>
        <dbReference type="ARBA" id="ARBA00005089"/>
    </source>
</evidence>
<dbReference type="PROSITE" id="PS01044">
    <property type="entry name" value="SQUALEN_PHYTOEN_SYN_1"/>
    <property type="match status" value="1"/>
</dbReference>
<evidence type="ECO:0000256" key="9">
    <source>
        <dbReference type="ARBA" id="ARBA00018909"/>
    </source>
</evidence>
<evidence type="ECO:0000313" key="24">
    <source>
        <dbReference type="Proteomes" id="UP000836402"/>
    </source>
</evidence>
<dbReference type="InterPro" id="IPR002060">
    <property type="entry name" value="Squ/phyt_synthse"/>
</dbReference>
<feature type="transmembrane region" description="Helical" evidence="20">
    <location>
        <begin position="127"/>
        <end position="146"/>
    </location>
</feature>
<evidence type="ECO:0000256" key="2">
    <source>
        <dbReference type="ARBA" id="ARBA00004141"/>
    </source>
</evidence>
<dbReference type="SUPFAM" id="SSF48576">
    <property type="entry name" value="Terpenoid synthases"/>
    <property type="match status" value="1"/>
</dbReference>
<dbReference type="EC" id="2.5.1.32" evidence="8"/>
<evidence type="ECO:0000313" key="22">
    <source>
        <dbReference type="EMBL" id="KAE8263697.1"/>
    </source>
</evidence>
<reference evidence="21" key="3">
    <citation type="submission" date="2020-10" db="EMBL/GenBank/DDBJ databases">
        <authorList>
            <person name="Sedaghatjoo S."/>
        </authorList>
    </citation>
    <scope>NUCLEOTIDE SEQUENCE</scope>
    <source>
        <strain evidence="21">AZH3</strain>
    </source>
</reference>
<comment type="similarity">
    <text evidence="5">In the N-terminal section; belongs to the lycopene beta-cyclase family.</text>
</comment>
<reference evidence="22" key="2">
    <citation type="journal article" date="2019" name="IMA Fungus">
        <title>Genome sequencing and comparison of five Tilletia species to identify candidate genes for the detection of regulated species infecting wheat.</title>
        <authorList>
            <person name="Nguyen H.D.T."/>
            <person name="Sultana T."/>
            <person name="Kesanakurti P."/>
            <person name="Hambleton S."/>
        </authorList>
    </citation>
    <scope>NUCLEOTIDE SEQUENCE</scope>
    <source>
        <strain evidence="22">DAOMC 238032</strain>
    </source>
</reference>
<evidence type="ECO:0000256" key="20">
    <source>
        <dbReference type="SAM" id="Phobius"/>
    </source>
</evidence>
<reference evidence="22" key="1">
    <citation type="submission" date="2016-04" db="EMBL/GenBank/DDBJ databases">
        <authorList>
            <person name="Nguyen H.D."/>
            <person name="Kesanakurti P."/>
            <person name="Cullis J."/>
            <person name="Levesque C.A."/>
            <person name="Hambleton S."/>
        </authorList>
    </citation>
    <scope>NUCLEOTIDE SEQUENCE</scope>
    <source>
        <strain evidence="22">DAOMC 238032</strain>
    </source>
</reference>
<keyword evidence="11 20" id="KW-0812">Transmembrane</keyword>
<keyword evidence="10" id="KW-0808">Transferase</keyword>
<dbReference type="GO" id="GO:0016765">
    <property type="term" value="F:transferase activity, transferring alkyl or aryl (other than methyl) groups"/>
    <property type="evidence" value="ECO:0007669"/>
    <property type="project" value="InterPro"/>
</dbReference>
<protein>
    <recommendedName>
        <fullName evidence="9">Bifunctional lycopene cyclase/phytoene synthase</fullName>
        <ecNumber evidence="8">2.5.1.32</ecNumber>
        <ecNumber evidence="7">5.5.1.19</ecNumber>
    </recommendedName>
</protein>
<dbReference type="PROSITE" id="PS01045">
    <property type="entry name" value="SQUALEN_PHYTOEN_SYN_2"/>
    <property type="match status" value="1"/>
</dbReference>
<feature type="transmembrane region" description="Helical" evidence="20">
    <location>
        <begin position="195"/>
        <end position="215"/>
    </location>
</feature>
<accession>A0A177VDS3</accession>
<evidence type="ECO:0000313" key="23">
    <source>
        <dbReference type="Proteomes" id="UP000077671"/>
    </source>
</evidence>
<feature type="region of interest" description="Disordered" evidence="19">
    <location>
        <begin position="691"/>
        <end position="719"/>
    </location>
</feature>
<comment type="subcellular location">
    <subcellularLocation>
        <location evidence="2">Membrane</location>
        <topology evidence="2">Multi-pass membrane protein</topology>
    </subcellularLocation>
</comment>